<accession>A0A388JL09</accession>
<reference evidence="3 4" key="1">
    <citation type="journal article" date="2018" name="Cell">
        <title>The Chara Genome: Secondary Complexity and Implications for Plant Terrestrialization.</title>
        <authorList>
            <person name="Nishiyama T."/>
            <person name="Sakayama H."/>
            <person name="Vries J.D."/>
            <person name="Buschmann H."/>
            <person name="Saint-Marcoux D."/>
            <person name="Ullrich K.K."/>
            <person name="Haas F.B."/>
            <person name="Vanderstraeten L."/>
            <person name="Becker D."/>
            <person name="Lang D."/>
            <person name="Vosolsobe S."/>
            <person name="Rombauts S."/>
            <person name="Wilhelmsson P.K.I."/>
            <person name="Janitza P."/>
            <person name="Kern R."/>
            <person name="Heyl A."/>
            <person name="Rumpler F."/>
            <person name="Villalobos L.I.A.C."/>
            <person name="Clay J.M."/>
            <person name="Skokan R."/>
            <person name="Toyoda A."/>
            <person name="Suzuki Y."/>
            <person name="Kagoshima H."/>
            <person name="Schijlen E."/>
            <person name="Tajeshwar N."/>
            <person name="Catarino B."/>
            <person name="Hetherington A.J."/>
            <person name="Saltykova A."/>
            <person name="Bonnot C."/>
            <person name="Breuninger H."/>
            <person name="Symeonidi A."/>
            <person name="Radhakrishnan G.V."/>
            <person name="Van Nieuwerburgh F."/>
            <person name="Deforce D."/>
            <person name="Chang C."/>
            <person name="Karol K.G."/>
            <person name="Hedrich R."/>
            <person name="Ulvskov P."/>
            <person name="Glockner G."/>
            <person name="Delwiche C.F."/>
            <person name="Petrasek J."/>
            <person name="Van de Peer Y."/>
            <person name="Friml J."/>
            <person name="Beilby M."/>
            <person name="Dolan L."/>
            <person name="Kohara Y."/>
            <person name="Sugano S."/>
            <person name="Fujiyama A."/>
            <person name="Delaux P.-M."/>
            <person name="Quint M."/>
            <person name="TheiBen G."/>
            <person name="Hagemann M."/>
            <person name="Harholt J."/>
            <person name="Dunand C."/>
            <person name="Zachgo S."/>
            <person name="Langdale J."/>
            <person name="Maumus F."/>
            <person name="Straeten D.V.D."/>
            <person name="Gould S.B."/>
            <person name="Rensing S.A."/>
        </authorList>
    </citation>
    <scope>NUCLEOTIDE SEQUENCE [LARGE SCALE GENOMIC DNA]</scope>
    <source>
        <strain evidence="3 4">S276</strain>
    </source>
</reference>
<name>A0A388JL09_CHABU</name>
<dbReference type="Proteomes" id="UP000265515">
    <property type="component" value="Unassembled WGS sequence"/>
</dbReference>
<sequence length="649" mass="69408">MMMPWVVCRAVATAAGTANERPVAGMTTTSEDDLLRFPSDSVDDPVAVLLLPNVDDRRRSLLQPLAATDPVESESLIPILDWRRSSAGRPVGRSTTTSQADHPRLDDVQDTVLVRRKTNDRRSLQSPPPTTGLVDSTSIIILPESSSLLLTPIKLVISEVPPQPPRSNGTTTTYYLSLITDLLFDSSGSQLYYALNERGIEVFTDPDKSLNYKNTWLSFRKADLRPIKQGLADHVAGELISHWWPQSSPNGTRVDFPEECNDTRPFCHMTFIEGIELPKDGTHLMISSRTKPPYLVYLSIADGSRTSIPIATSYLQTLALNPPKTTLYVTNEQRLLSIDVAETGIPTGGSGAATFATYHPPPIVGGLDPLQISPQSFVANGTCLYTLDNTHRRLLAVEIPTSSYPSSSSSSSSSLGSRPSFTVLVDGLNLNKTVFMQTLVATPDGCNVFITDVGRDGGSGYLRWVKVESACQPGGTIHTVAHSPDGSMWGLSLQEEGGRMYLYVGTGKGEVYQLELDKSQLYSCAPFPPNSSSAFPPNSSSSFPPNSSFSFPPNSSSSFPANLSSSFPPSGAPLHAGDIGSAAPGLGVSASLPASDRLTATGRSEGATQLVYSANPSNSASSALHPHSLIVSLLFLCTTTIAAMLALLS</sequence>
<dbReference type="AlphaFoldDB" id="A0A388JL09"/>
<evidence type="ECO:0000313" key="3">
    <source>
        <dbReference type="EMBL" id="GBG47878.1"/>
    </source>
</evidence>
<feature type="region of interest" description="Disordered" evidence="1">
    <location>
        <begin position="87"/>
        <end position="131"/>
    </location>
</feature>
<protein>
    <submittedName>
        <fullName evidence="3">Uncharacterized protein</fullName>
    </submittedName>
</protein>
<keyword evidence="2" id="KW-1133">Transmembrane helix</keyword>
<keyword evidence="4" id="KW-1185">Reference proteome</keyword>
<keyword evidence="2" id="KW-0472">Membrane</keyword>
<evidence type="ECO:0000313" key="4">
    <source>
        <dbReference type="Proteomes" id="UP000265515"/>
    </source>
</evidence>
<organism evidence="3 4">
    <name type="scientific">Chara braunii</name>
    <name type="common">Braun's stonewort</name>
    <dbReference type="NCBI Taxonomy" id="69332"/>
    <lineage>
        <taxon>Eukaryota</taxon>
        <taxon>Viridiplantae</taxon>
        <taxon>Streptophyta</taxon>
        <taxon>Charophyceae</taxon>
        <taxon>Charales</taxon>
        <taxon>Characeae</taxon>
        <taxon>Chara</taxon>
    </lineage>
</organism>
<keyword evidence="2" id="KW-0812">Transmembrane</keyword>
<evidence type="ECO:0000256" key="2">
    <source>
        <dbReference type="SAM" id="Phobius"/>
    </source>
</evidence>
<gene>
    <name evidence="3" type="ORF">CBR_g81514</name>
</gene>
<feature type="transmembrane region" description="Helical" evidence="2">
    <location>
        <begin position="629"/>
        <end position="648"/>
    </location>
</feature>
<comment type="caution">
    <text evidence="3">The sequence shown here is derived from an EMBL/GenBank/DDBJ whole genome shotgun (WGS) entry which is preliminary data.</text>
</comment>
<dbReference type="EMBL" id="BFEA01004768">
    <property type="protein sequence ID" value="GBG47878.1"/>
    <property type="molecule type" value="Genomic_DNA"/>
</dbReference>
<dbReference type="SUPFAM" id="SSF82171">
    <property type="entry name" value="DPP6 N-terminal domain-like"/>
    <property type="match status" value="1"/>
</dbReference>
<dbReference type="Gramene" id="GBG47878">
    <property type="protein sequence ID" value="GBG47878"/>
    <property type="gene ID" value="CBR_g81514"/>
</dbReference>
<proteinExistence type="predicted"/>
<evidence type="ECO:0000256" key="1">
    <source>
        <dbReference type="SAM" id="MobiDB-lite"/>
    </source>
</evidence>